<dbReference type="SMART" id="SM00401">
    <property type="entry name" value="ZnF_GATA"/>
    <property type="match status" value="2"/>
</dbReference>
<dbReference type="Pfam" id="PF00320">
    <property type="entry name" value="GATA"/>
    <property type="match status" value="2"/>
</dbReference>
<dbReference type="GO" id="GO:0008270">
    <property type="term" value="F:zinc ion binding"/>
    <property type="evidence" value="ECO:0007669"/>
    <property type="project" value="UniProtKB-KW"/>
</dbReference>
<keyword evidence="12" id="KW-1185">Reference proteome</keyword>
<dbReference type="InterPro" id="IPR039355">
    <property type="entry name" value="Transcription_factor_GATA"/>
</dbReference>
<keyword evidence="6" id="KW-0804">Transcription</keyword>
<evidence type="ECO:0000313" key="11">
    <source>
        <dbReference type="EMBL" id="CAG8516888.1"/>
    </source>
</evidence>
<feature type="region of interest" description="Disordered" evidence="9">
    <location>
        <begin position="375"/>
        <end position="432"/>
    </location>
</feature>
<dbReference type="Proteomes" id="UP000789342">
    <property type="component" value="Unassembled WGS sequence"/>
</dbReference>
<dbReference type="AlphaFoldDB" id="A0A9N9A4J0"/>
<dbReference type="InterPro" id="IPR013860">
    <property type="entry name" value="AreA_GATA"/>
</dbReference>
<dbReference type="PANTHER" id="PTHR10071">
    <property type="entry name" value="TRANSCRIPTION FACTOR GATA FAMILY MEMBER"/>
    <property type="match status" value="1"/>
</dbReference>
<sequence>MAPTKLKIKGNKAFSLLSTIDTDEDLSKTWRLMTKVKDALEYGARLENLSWRLWFMHHVMVHDQKTQTQFKKAANATTKKLETEKATTLKDLTVPIYRSKNDIMNEKKAKRKGSKKPVAIPISQVKRGISKKNQYYAELTQNESNSSENPDMSLVSPTSINDQTTADSNMDQVDDSMVMTVEHDDTNDLASVTERGIMGHSIEDILTQNYVLHQFTNDQEYQVITLPFMRIGAQALLNPNQPPTMQLDLDQYLSGGAYNFAASSPESSEPNSPNEMDWYENGLLSDTTNASNLQYQLSAISSARNATGMHGAVYVPRTAENSPVNPTPLNTNLTLSINNTPLNTPVSGLPSNSVLSNVTSSSNILYMNQYSSADQTNTGNSASIGQSSSKPNVPQSSPPASSSMESSSVTVRQSPPSTSENRPKKAHSSGEQQCFNCGITSTPLWRRSANDELLCNACGLYLKLHKMPRPKTMKPHIVRKDARDDEATQPVCSNCKTVNTPLWRRDEEGQTLCNACGLYFKLHHERRPLSMKTDVIKKRQRYENGQTPSRRVGKKQRANEQDQHENQQNPSQISVYTGSMGVNSSSNGSITMQQNSPTSMGITPSLNGSIAVGQTSATSIAVRQAQTASMSGGY</sequence>
<evidence type="ECO:0000256" key="8">
    <source>
        <dbReference type="PROSITE-ProRule" id="PRU00094"/>
    </source>
</evidence>
<dbReference type="GO" id="GO:0000122">
    <property type="term" value="P:negative regulation of transcription by RNA polymerase II"/>
    <property type="evidence" value="ECO:0007669"/>
    <property type="project" value="TreeGrafter"/>
</dbReference>
<dbReference type="PROSITE" id="PS00344">
    <property type="entry name" value="GATA_ZN_FINGER_1"/>
    <property type="match status" value="1"/>
</dbReference>
<keyword evidence="3 8" id="KW-0863">Zinc-finger</keyword>
<dbReference type="PROSITE" id="PS50114">
    <property type="entry name" value="GATA_ZN_FINGER_2"/>
    <property type="match status" value="2"/>
</dbReference>
<evidence type="ECO:0000256" key="3">
    <source>
        <dbReference type="ARBA" id="ARBA00022771"/>
    </source>
</evidence>
<feature type="domain" description="GATA-type" evidence="10">
    <location>
        <begin position="428"/>
        <end position="481"/>
    </location>
</feature>
<dbReference type="GO" id="GO:0000978">
    <property type="term" value="F:RNA polymerase II cis-regulatory region sequence-specific DNA binding"/>
    <property type="evidence" value="ECO:0007669"/>
    <property type="project" value="TreeGrafter"/>
</dbReference>
<comment type="caution">
    <text evidence="11">The sequence shown here is derived from an EMBL/GenBank/DDBJ whole genome shotgun (WGS) entry which is preliminary data.</text>
</comment>
<evidence type="ECO:0000256" key="7">
    <source>
        <dbReference type="ARBA" id="ARBA00023242"/>
    </source>
</evidence>
<dbReference type="InterPro" id="IPR013088">
    <property type="entry name" value="Znf_NHR/GATA"/>
</dbReference>
<gene>
    <name evidence="11" type="ORF">AMORRO_LOCUS4008</name>
</gene>
<protein>
    <submittedName>
        <fullName evidence="11">5250_t:CDS:1</fullName>
    </submittedName>
</protein>
<evidence type="ECO:0000256" key="6">
    <source>
        <dbReference type="ARBA" id="ARBA00023163"/>
    </source>
</evidence>
<comment type="subcellular location">
    <subcellularLocation>
        <location evidence="1">Nucleus</location>
    </subcellularLocation>
</comment>
<feature type="domain" description="GATA-type" evidence="10">
    <location>
        <begin position="492"/>
        <end position="539"/>
    </location>
</feature>
<evidence type="ECO:0000256" key="5">
    <source>
        <dbReference type="ARBA" id="ARBA00023015"/>
    </source>
</evidence>
<feature type="region of interest" description="Disordered" evidence="9">
    <location>
        <begin position="531"/>
        <end position="603"/>
    </location>
</feature>
<feature type="compositionally biased region" description="Polar residues" evidence="9">
    <location>
        <begin position="409"/>
        <end position="420"/>
    </location>
</feature>
<evidence type="ECO:0000256" key="2">
    <source>
        <dbReference type="ARBA" id="ARBA00022723"/>
    </source>
</evidence>
<dbReference type="GO" id="GO:0045944">
    <property type="term" value="P:positive regulation of transcription by RNA polymerase II"/>
    <property type="evidence" value="ECO:0007669"/>
    <property type="project" value="TreeGrafter"/>
</dbReference>
<dbReference type="EMBL" id="CAJVPV010002075">
    <property type="protein sequence ID" value="CAG8516888.1"/>
    <property type="molecule type" value="Genomic_DNA"/>
</dbReference>
<reference evidence="11" key="1">
    <citation type="submission" date="2021-06" db="EMBL/GenBank/DDBJ databases">
        <authorList>
            <person name="Kallberg Y."/>
            <person name="Tangrot J."/>
            <person name="Rosling A."/>
        </authorList>
    </citation>
    <scope>NUCLEOTIDE SEQUENCE</scope>
    <source>
        <strain evidence="11">CL551</strain>
    </source>
</reference>
<keyword evidence="4" id="KW-0862">Zinc</keyword>
<dbReference type="InterPro" id="IPR000679">
    <property type="entry name" value="Znf_GATA"/>
</dbReference>
<dbReference type="Pfam" id="PF08550">
    <property type="entry name" value="GATA_AreA"/>
    <property type="match status" value="1"/>
</dbReference>
<dbReference type="PANTHER" id="PTHR10071:SF281">
    <property type="entry name" value="BOX A-BINDING FACTOR-RELATED"/>
    <property type="match status" value="1"/>
</dbReference>
<feature type="compositionally biased region" description="Polar residues" evidence="9">
    <location>
        <begin position="566"/>
        <end position="577"/>
    </location>
</feature>
<keyword evidence="2" id="KW-0479">Metal-binding</keyword>
<proteinExistence type="predicted"/>
<dbReference type="OrthoDB" id="515401at2759"/>
<dbReference type="GO" id="GO:0000981">
    <property type="term" value="F:DNA-binding transcription factor activity, RNA polymerase II-specific"/>
    <property type="evidence" value="ECO:0007669"/>
    <property type="project" value="TreeGrafter"/>
</dbReference>
<feature type="compositionally biased region" description="Polar residues" evidence="9">
    <location>
        <begin position="590"/>
        <end position="603"/>
    </location>
</feature>
<evidence type="ECO:0000256" key="1">
    <source>
        <dbReference type="ARBA" id="ARBA00004123"/>
    </source>
</evidence>
<feature type="compositionally biased region" description="Low complexity" evidence="9">
    <location>
        <begin position="391"/>
        <end position="408"/>
    </location>
</feature>
<dbReference type="FunFam" id="3.30.50.10:FF:000007">
    <property type="entry name" value="Nitrogen regulatory AreA, N-terminal"/>
    <property type="match status" value="1"/>
</dbReference>
<evidence type="ECO:0000256" key="9">
    <source>
        <dbReference type="SAM" id="MobiDB-lite"/>
    </source>
</evidence>
<dbReference type="SUPFAM" id="SSF57716">
    <property type="entry name" value="Glucocorticoid receptor-like (DNA-binding domain)"/>
    <property type="match status" value="2"/>
</dbReference>
<dbReference type="Gene3D" id="3.30.50.10">
    <property type="entry name" value="Erythroid Transcription Factor GATA-1, subunit A"/>
    <property type="match status" value="2"/>
</dbReference>
<dbReference type="PRINTS" id="PR00619">
    <property type="entry name" value="GATAZNFINGER"/>
</dbReference>
<feature type="compositionally biased region" description="Low complexity" evidence="9">
    <location>
        <begin position="578"/>
        <end position="589"/>
    </location>
</feature>
<evidence type="ECO:0000256" key="4">
    <source>
        <dbReference type="ARBA" id="ARBA00022833"/>
    </source>
</evidence>
<keyword evidence="5" id="KW-0805">Transcription regulation</keyword>
<dbReference type="CDD" id="cd00202">
    <property type="entry name" value="ZnF_GATA"/>
    <property type="match status" value="2"/>
</dbReference>
<keyword evidence="7" id="KW-0539">Nucleus</keyword>
<accession>A0A9N9A4J0</accession>
<organism evidence="11 12">
    <name type="scientific">Acaulospora morrowiae</name>
    <dbReference type="NCBI Taxonomy" id="94023"/>
    <lineage>
        <taxon>Eukaryota</taxon>
        <taxon>Fungi</taxon>
        <taxon>Fungi incertae sedis</taxon>
        <taxon>Mucoromycota</taxon>
        <taxon>Glomeromycotina</taxon>
        <taxon>Glomeromycetes</taxon>
        <taxon>Diversisporales</taxon>
        <taxon>Acaulosporaceae</taxon>
        <taxon>Acaulospora</taxon>
    </lineage>
</organism>
<evidence type="ECO:0000259" key="10">
    <source>
        <dbReference type="PROSITE" id="PS50114"/>
    </source>
</evidence>
<name>A0A9N9A4J0_9GLOM</name>
<dbReference type="GO" id="GO:0005634">
    <property type="term" value="C:nucleus"/>
    <property type="evidence" value="ECO:0007669"/>
    <property type="project" value="UniProtKB-SubCell"/>
</dbReference>
<evidence type="ECO:0000313" key="12">
    <source>
        <dbReference type="Proteomes" id="UP000789342"/>
    </source>
</evidence>
<feature type="compositionally biased region" description="Polar residues" evidence="9">
    <location>
        <begin position="375"/>
        <end position="390"/>
    </location>
</feature>